<evidence type="ECO:0000313" key="1">
    <source>
        <dbReference type="EMBL" id="CAF5151170.1"/>
    </source>
</evidence>
<dbReference type="AlphaFoldDB" id="A0A822GIE4"/>
<dbReference type="EMBL" id="CAJOBR010099518">
    <property type="protein sequence ID" value="CAF5151170.1"/>
    <property type="molecule type" value="Genomic_DNA"/>
</dbReference>
<evidence type="ECO:0000313" key="2">
    <source>
        <dbReference type="Proteomes" id="UP000663848"/>
    </source>
</evidence>
<sequence>MLWHEGCIGKLRQMGIPLAYTEWIKAWLENRRGYIEINGEKSRWFNIEKGGPQ</sequence>
<accession>A0A822GIE4</accession>
<evidence type="ECO:0008006" key="3">
    <source>
        <dbReference type="Google" id="ProtNLM"/>
    </source>
</evidence>
<organism evidence="1 2">
    <name type="scientific">Rotaria socialis</name>
    <dbReference type="NCBI Taxonomy" id="392032"/>
    <lineage>
        <taxon>Eukaryota</taxon>
        <taxon>Metazoa</taxon>
        <taxon>Spiralia</taxon>
        <taxon>Gnathifera</taxon>
        <taxon>Rotifera</taxon>
        <taxon>Eurotatoria</taxon>
        <taxon>Bdelloidea</taxon>
        <taxon>Philodinida</taxon>
        <taxon>Philodinidae</taxon>
        <taxon>Rotaria</taxon>
    </lineage>
</organism>
<gene>
    <name evidence="1" type="ORF">QYT958_LOCUS48555</name>
</gene>
<feature type="non-terminal residue" evidence="1">
    <location>
        <position position="53"/>
    </location>
</feature>
<dbReference type="Proteomes" id="UP000663848">
    <property type="component" value="Unassembled WGS sequence"/>
</dbReference>
<comment type="caution">
    <text evidence="1">The sequence shown here is derived from an EMBL/GenBank/DDBJ whole genome shotgun (WGS) entry which is preliminary data.</text>
</comment>
<name>A0A822GIE4_9BILA</name>
<reference evidence="1" key="1">
    <citation type="submission" date="2021-02" db="EMBL/GenBank/DDBJ databases">
        <authorList>
            <person name="Nowell W R."/>
        </authorList>
    </citation>
    <scope>NUCLEOTIDE SEQUENCE</scope>
</reference>
<proteinExistence type="predicted"/>
<protein>
    <recommendedName>
        <fullName evidence="3">Reverse transcriptase</fullName>
    </recommendedName>
</protein>